<keyword evidence="3 7" id="KW-0812">Transmembrane</keyword>
<evidence type="ECO:0000256" key="2">
    <source>
        <dbReference type="ARBA" id="ARBA00022475"/>
    </source>
</evidence>
<feature type="transmembrane region" description="Helical" evidence="7">
    <location>
        <begin position="24"/>
        <end position="54"/>
    </location>
</feature>
<keyword evidence="9" id="KW-1185">Reference proteome</keyword>
<dbReference type="InterPro" id="IPR017039">
    <property type="entry name" value="Virul_fac_BrkB"/>
</dbReference>
<dbReference type="NCBIfam" id="TIGR00765">
    <property type="entry name" value="yihY_not_rbn"/>
    <property type="match status" value="1"/>
</dbReference>
<accession>A0A972FG13</accession>
<name>A0A972FG13_9RHOO</name>
<dbReference type="GO" id="GO:0005886">
    <property type="term" value="C:plasma membrane"/>
    <property type="evidence" value="ECO:0007669"/>
    <property type="project" value="UniProtKB-SubCell"/>
</dbReference>
<reference evidence="8" key="1">
    <citation type="submission" date="2019-12" db="EMBL/GenBank/DDBJ databases">
        <title>Comparative genomics gives insights into the taxonomy of the Azoarcus-Aromatoleum group and reveals separate origins of nif in the plant-associated Azoarcus and non-plant-associated Aromatoleum sub-groups.</title>
        <authorList>
            <person name="Lafos M."/>
            <person name="Maluk M."/>
            <person name="Batista M."/>
            <person name="Junghare M."/>
            <person name="Carmona M."/>
            <person name="Faoro H."/>
            <person name="Cruz L.M."/>
            <person name="Battistoni F."/>
            <person name="De Souza E."/>
            <person name="Pedrosa F."/>
            <person name="Chen W.-M."/>
            <person name="Poole P.S."/>
            <person name="Dixon R.A."/>
            <person name="James E.K."/>
        </authorList>
    </citation>
    <scope>NUCLEOTIDE SEQUENCE</scope>
    <source>
        <strain evidence="8">NSC3</strain>
    </source>
</reference>
<dbReference type="AlphaFoldDB" id="A0A972FG13"/>
<keyword evidence="2" id="KW-1003">Cell membrane</keyword>
<comment type="caution">
    <text evidence="8">The sequence shown here is derived from an EMBL/GenBank/DDBJ whole genome shotgun (WGS) entry which is preliminary data.</text>
</comment>
<comment type="subcellular location">
    <subcellularLocation>
        <location evidence="1">Cell membrane</location>
        <topology evidence="1">Multi-pass membrane protein</topology>
    </subcellularLocation>
</comment>
<feature type="transmembrane region" description="Helical" evidence="7">
    <location>
        <begin position="214"/>
        <end position="237"/>
    </location>
</feature>
<dbReference type="PANTHER" id="PTHR30213">
    <property type="entry name" value="INNER MEMBRANE PROTEIN YHJD"/>
    <property type="match status" value="1"/>
</dbReference>
<evidence type="ECO:0000313" key="8">
    <source>
        <dbReference type="EMBL" id="NMG01666.1"/>
    </source>
</evidence>
<evidence type="ECO:0000256" key="6">
    <source>
        <dbReference type="SAM" id="MobiDB-lite"/>
    </source>
</evidence>
<dbReference type="PANTHER" id="PTHR30213:SF1">
    <property type="entry name" value="INNER MEMBRANE PROTEIN YHJD"/>
    <property type="match status" value="1"/>
</dbReference>
<dbReference type="Pfam" id="PF03631">
    <property type="entry name" value="Virul_fac_BrkB"/>
    <property type="match status" value="1"/>
</dbReference>
<dbReference type="EMBL" id="WTVM01000005">
    <property type="protein sequence ID" value="NMG01666.1"/>
    <property type="molecule type" value="Genomic_DNA"/>
</dbReference>
<evidence type="ECO:0000256" key="4">
    <source>
        <dbReference type="ARBA" id="ARBA00022989"/>
    </source>
</evidence>
<feature type="transmembrane region" description="Helical" evidence="7">
    <location>
        <begin position="174"/>
        <end position="202"/>
    </location>
</feature>
<evidence type="ECO:0000256" key="3">
    <source>
        <dbReference type="ARBA" id="ARBA00022692"/>
    </source>
</evidence>
<protein>
    <submittedName>
        <fullName evidence="8">YihY family inner membrane protein</fullName>
    </submittedName>
</protein>
<dbReference type="RefSeq" id="WP_168986458.1">
    <property type="nucleotide sequence ID" value="NZ_CAWPHM010000286.1"/>
</dbReference>
<feature type="transmembrane region" description="Helical" evidence="7">
    <location>
        <begin position="249"/>
        <end position="273"/>
    </location>
</feature>
<sequence length="333" mass="35319">MWQTIIFWFRVLRRSLSYWLDGNAFVFAAALAFFTVFSIAPVMIIAVTIVGLVLGEEAAEGRIAAQLEDTIGTQAAEAVQTAVASSQIDQSGLLPTLLGLGAMIFGATTVFAQMQISLNAIWGVAPKPSRSSILLFIVSRVLSLTVVLVIGFIMLVSLLLTVGLRALIALAGDWLWIPGFILVGLESLIGLAVATALFAAIFRVLPDVQLSWRDVLPGAMLTALLFSVGRLGIAFYLANTATASTYGAAGSLALLLLWVNYSALILLFGAAFTRAHTESRGVRIRPRATAVCVHRELVEAPAPANETSAPEPGDVEPPYPEPAATETAGPRPS</sequence>
<keyword evidence="5 7" id="KW-0472">Membrane</keyword>
<keyword evidence="4 7" id="KW-1133">Transmembrane helix</keyword>
<dbReference type="PIRSF" id="PIRSF035875">
    <property type="entry name" value="RNase_BN"/>
    <property type="match status" value="1"/>
</dbReference>
<feature type="region of interest" description="Disordered" evidence="6">
    <location>
        <begin position="299"/>
        <end position="333"/>
    </location>
</feature>
<proteinExistence type="predicted"/>
<dbReference type="Proteomes" id="UP000599523">
    <property type="component" value="Unassembled WGS sequence"/>
</dbReference>
<organism evidence="8 9">
    <name type="scientific">Azoarcus taiwanensis</name>
    <dbReference type="NCBI Taxonomy" id="666964"/>
    <lineage>
        <taxon>Bacteria</taxon>
        <taxon>Pseudomonadati</taxon>
        <taxon>Pseudomonadota</taxon>
        <taxon>Betaproteobacteria</taxon>
        <taxon>Rhodocyclales</taxon>
        <taxon>Zoogloeaceae</taxon>
        <taxon>Azoarcus</taxon>
    </lineage>
</organism>
<feature type="transmembrane region" description="Helical" evidence="7">
    <location>
        <begin position="133"/>
        <end position="162"/>
    </location>
</feature>
<evidence type="ECO:0000256" key="5">
    <source>
        <dbReference type="ARBA" id="ARBA00023136"/>
    </source>
</evidence>
<gene>
    <name evidence="8" type="ORF">GPA21_01575</name>
</gene>
<evidence type="ECO:0000256" key="1">
    <source>
        <dbReference type="ARBA" id="ARBA00004651"/>
    </source>
</evidence>
<evidence type="ECO:0000256" key="7">
    <source>
        <dbReference type="SAM" id="Phobius"/>
    </source>
</evidence>
<evidence type="ECO:0000313" key="9">
    <source>
        <dbReference type="Proteomes" id="UP000599523"/>
    </source>
</evidence>
<feature type="compositionally biased region" description="Low complexity" evidence="6">
    <location>
        <begin position="322"/>
        <end position="333"/>
    </location>
</feature>